<feature type="compositionally biased region" description="Low complexity" evidence="1">
    <location>
        <begin position="343"/>
        <end position="355"/>
    </location>
</feature>
<feature type="region of interest" description="Disordered" evidence="1">
    <location>
        <begin position="409"/>
        <end position="435"/>
    </location>
</feature>
<accession>A0A9W7CD90</accession>
<dbReference type="OrthoDB" id="10551973at2759"/>
<evidence type="ECO:0000256" key="1">
    <source>
        <dbReference type="SAM" id="MobiDB-lite"/>
    </source>
</evidence>
<proteinExistence type="predicted"/>
<feature type="compositionally biased region" description="Polar residues" evidence="1">
    <location>
        <begin position="115"/>
        <end position="129"/>
    </location>
</feature>
<feature type="compositionally biased region" description="Basic residues" evidence="1">
    <location>
        <begin position="601"/>
        <end position="611"/>
    </location>
</feature>
<feature type="region of interest" description="Disordered" evidence="1">
    <location>
        <begin position="1"/>
        <end position="32"/>
    </location>
</feature>
<feature type="region of interest" description="Disordered" evidence="1">
    <location>
        <begin position="94"/>
        <end position="168"/>
    </location>
</feature>
<feature type="compositionally biased region" description="Basic and acidic residues" evidence="1">
    <location>
        <begin position="302"/>
        <end position="318"/>
    </location>
</feature>
<evidence type="ECO:0000313" key="2">
    <source>
        <dbReference type="EMBL" id="GMI04462.1"/>
    </source>
</evidence>
<protein>
    <submittedName>
        <fullName evidence="2">Uncharacterized protein</fullName>
    </submittedName>
</protein>
<feature type="compositionally biased region" description="Low complexity" evidence="1">
    <location>
        <begin position="151"/>
        <end position="166"/>
    </location>
</feature>
<reference evidence="3" key="1">
    <citation type="journal article" date="2023" name="Commun. Biol.">
        <title>Genome analysis of Parmales, the sister group of diatoms, reveals the evolutionary specialization of diatoms from phago-mixotrophs to photoautotrophs.</title>
        <authorList>
            <person name="Ban H."/>
            <person name="Sato S."/>
            <person name="Yoshikawa S."/>
            <person name="Yamada K."/>
            <person name="Nakamura Y."/>
            <person name="Ichinomiya M."/>
            <person name="Sato N."/>
            <person name="Blanc-Mathieu R."/>
            <person name="Endo H."/>
            <person name="Kuwata A."/>
            <person name="Ogata H."/>
        </authorList>
    </citation>
    <scope>NUCLEOTIDE SEQUENCE [LARGE SCALE GENOMIC DNA]</scope>
    <source>
        <strain evidence="3">NIES 3700</strain>
    </source>
</reference>
<gene>
    <name evidence="2" type="ORF">TrLO_g15450</name>
</gene>
<evidence type="ECO:0000313" key="3">
    <source>
        <dbReference type="Proteomes" id="UP001165122"/>
    </source>
</evidence>
<name>A0A9W7CD90_9STRA</name>
<organism evidence="2 3">
    <name type="scientific">Triparma laevis f. longispina</name>
    <dbReference type="NCBI Taxonomy" id="1714387"/>
    <lineage>
        <taxon>Eukaryota</taxon>
        <taxon>Sar</taxon>
        <taxon>Stramenopiles</taxon>
        <taxon>Ochrophyta</taxon>
        <taxon>Bolidophyceae</taxon>
        <taxon>Parmales</taxon>
        <taxon>Triparmaceae</taxon>
        <taxon>Triparma</taxon>
    </lineage>
</organism>
<feature type="region of interest" description="Disordered" evidence="1">
    <location>
        <begin position="565"/>
        <end position="656"/>
    </location>
</feature>
<dbReference type="EMBL" id="BRXW01000074">
    <property type="protein sequence ID" value="GMI04462.1"/>
    <property type="molecule type" value="Genomic_DNA"/>
</dbReference>
<feature type="compositionally biased region" description="Polar residues" evidence="1">
    <location>
        <begin position="319"/>
        <end position="330"/>
    </location>
</feature>
<feature type="compositionally biased region" description="Gly residues" evidence="1">
    <location>
        <begin position="418"/>
        <end position="435"/>
    </location>
</feature>
<dbReference type="AlphaFoldDB" id="A0A9W7CD90"/>
<comment type="caution">
    <text evidence="2">The sequence shown here is derived from an EMBL/GenBank/DDBJ whole genome shotgun (WGS) entry which is preliminary data.</text>
</comment>
<feature type="region of interest" description="Disordered" evidence="1">
    <location>
        <begin position="296"/>
        <end position="367"/>
    </location>
</feature>
<feature type="compositionally biased region" description="Basic and acidic residues" evidence="1">
    <location>
        <begin position="94"/>
        <end position="104"/>
    </location>
</feature>
<dbReference type="Proteomes" id="UP001165122">
    <property type="component" value="Unassembled WGS sequence"/>
</dbReference>
<feature type="compositionally biased region" description="Low complexity" evidence="1">
    <location>
        <begin position="14"/>
        <end position="26"/>
    </location>
</feature>
<keyword evidence="3" id="KW-1185">Reference proteome</keyword>
<sequence>MPRPPPLTVSRQTPSISSLSSDPGSPVDQSPAWQNTISNLKTMYGSSPTGTGIRRLSFGDRAGRRSLNLHFEDLQCGDTMKRGDSLDTRLNKDKEVVEREERNKGERRRRRRSCTGVQQMIRQQRSVSPPKQGAGGGRTRRRSRDGHDRPSSSSPTHLPSSPSLEPRSSEFDLHEIEMQLEKSAQIIYTADGNGRKPEHILMVDVEMGREEVLGGEGEGSERRSFQKSIERTHPNITVQTQAISPQMREFHQTRNVVLNDMKQPAAEEEDFTLLPRKNRSSLRYAAMTNSYVKGGEVGEGVWGKKRESSMGKMEKVSTEQDLSQMASSGAKSGALTLEIDGASSNSEEQSDESSSPGTKRRARLNTIYKKPVQRRRRKSFHGMDKMLHQQEHQSPKRMYTMPDFAARAMQDSPPTRRTGGGGSSREGSPVSGGGELGMGMGRSPMDLHIVDHFLADEGVKNREKGPLIHQDGSPSRLKVEAFAVQSTNHLRQREGGLDFQLKNLGTVLRGQDALKMDGDLESSFNAELSFDEDEGGLEGEVGRDEYRKHRATFEVGFLEKMRESLDMGGVGGDDDETEADGGMSQLDDFLAEEEGGGSGVRRPRRSSKPSPKKAFGLDTIIGSPVFPTRTMNWGGRGGGGEGKGGDAVSPTEFNRK</sequence>